<gene>
    <name evidence="2" type="ORF">HPE56_08775</name>
</gene>
<keyword evidence="1" id="KW-0472">Membrane</keyword>
<name>A0ABR7V2F6_9FLAO</name>
<accession>A0ABR7V2F6</accession>
<evidence type="ECO:0000256" key="1">
    <source>
        <dbReference type="SAM" id="Phobius"/>
    </source>
</evidence>
<sequence length="124" mass="13878">MKILKNQWINIVASAMMLFFAIPKLLGQPQSKAGFEHFGKALKIDADIFRVFTGLSELGLAIVLLVFIFTKRAMLGKFAFLFLLAMMLTALGLEFFARPEPKMVLVVIAIILAAISIYRLKTIK</sequence>
<evidence type="ECO:0000313" key="2">
    <source>
        <dbReference type="EMBL" id="MBD0777886.1"/>
    </source>
</evidence>
<protein>
    <recommendedName>
        <fullName evidence="4">DoxX-like family protein</fullName>
    </recommendedName>
</protein>
<organism evidence="2 3">
    <name type="scientific">Maribacter aquimaris</name>
    <dbReference type="NCBI Taxonomy" id="2737171"/>
    <lineage>
        <taxon>Bacteria</taxon>
        <taxon>Pseudomonadati</taxon>
        <taxon>Bacteroidota</taxon>
        <taxon>Flavobacteriia</taxon>
        <taxon>Flavobacteriales</taxon>
        <taxon>Flavobacteriaceae</taxon>
        <taxon>Maribacter</taxon>
    </lineage>
</organism>
<dbReference type="RefSeq" id="WP_188243396.1">
    <property type="nucleotide sequence ID" value="NZ_JABTCF010000004.1"/>
</dbReference>
<keyword evidence="1" id="KW-0812">Transmembrane</keyword>
<comment type="caution">
    <text evidence="2">The sequence shown here is derived from an EMBL/GenBank/DDBJ whole genome shotgun (WGS) entry which is preliminary data.</text>
</comment>
<dbReference type="Proteomes" id="UP001166021">
    <property type="component" value="Unassembled WGS sequence"/>
</dbReference>
<dbReference type="EMBL" id="JABTCF010000004">
    <property type="protein sequence ID" value="MBD0777886.1"/>
    <property type="molecule type" value="Genomic_DNA"/>
</dbReference>
<reference evidence="2" key="1">
    <citation type="submission" date="2020-05" db="EMBL/GenBank/DDBJ databases">
        <title>The draft genome sequence of Maribacter sp. ANRC-HE7.</title>
        <authorList>
            <person name="Mu L."/>
        </authorList>
    </citation>
    <scope>NUCLEOTIDE SEQUENCE</scope>
    <source>
        <strain evidence="2">ANRC-HE7</strain>
    </source>
</reference>
<proteinExistence type="predicted"/>
<keyword evidence="1" id="KW-1133">Transmembrane helix</keyword>
<feature type="transmembrane region" description="Helical" evidence="1">
    <location>
        <begin position="103"/>
        <end position="120"/>
    </location>
</feature>
<keyword evidence="3" id="KW-1185">Reference proteome</keyword>
<feature type="transmembrane region" description="Helical" evidence="1">
    <location>
        <begin position="78"/>
        <end position="97"/>
    </location>
</feature>
<feature type="transmembrane region" description="Helical" evidence="1">
    <location>
        <begin position="51"/>
        <end position="69"/>
    </location>
</feature>
<evidence type="ECO:0000313" key="3">
    <source>
        <dbReference type="Proteomes" id="UP001166021"/>
    </source>
</evidence>
<evidence type="ECO:0008006" key="4">
    <source>
        <dbReference type="Google" id="ProtNLM"/>
    </source>
</evidence>